<dbReference type="EMBL" id="MU005574">
    <property type="protein sequence ID" value="KAF2688016.1"/>
    <property type="molecule type" value="Genomic_DNA"/>
</dbReference>
<organism evidence="2 3">
    <name type="scientific">Lentithecium fluviatile CBS 122367</name>
    <dbReference type="NCBI Taxonomy" id="1168545"/>
    <lineage>
        <taxon>Eukaryota</taxon>
        <taxon>Fungi</taxon>
        <taxon>Dikarya</taxon>
        <taxon>Ascomycota</taxon>
        <taxon>Pezizomycotina</taxon>
        <taxon>Dothideomycetes</taxon>
        <taxon>Pleosporomycetidae</taxon>
        <taxon>Pleosporales</taxon>
        <taxon>Massarineae</taxon>
        <taxon>Lentitheciaceae</taxon>
        <taxon>Lentithecium</taxon>
    </lineage>
</organism>
<dbReference type="Proteomes" id="UP000799291">
    <property type="component" value="Unassembled WGS sequence"/>
</dbReference>
<reference evidence="2" key="1">
    <citation type="journal article" date="2020" name="Stud. Mycol.">
        <title>101 Dothideomycetes genomes: a test case for predicting lifestyles and emergence of pathogens.</title>
        <authorList>
            <person name="Haridas S."/>
            <person name="Albert R."/>
            <person name="Binder M."/>
            <person name="Bloem J."/>
            <person name="Labutti K."/>
            <person name="Salamov A."/>
            <person name="Andreopoulos B."/>
            <person name="Baker S."/>
            <person name="Barry K."/>
            <person name="Bills G."/>
            <person name="Bluhm B."/>
            <person name="Cannon C."/>
            <person name="Castanera R."/>
            <person name="Culley D."/>
            <person name="Daum C."/>
            <person name="Ezra D."/>
            <person name="Gonzalez J."/>
            <person name="Henrissat B."/>
            <person name="Kuo A."/>
            <person name="Liang C."/>
            <person name="Lipzen A."/>
            <person name="Lutzoni F."/>
            <person name="Magnuson J."/>
            <person name="Mondo S."/>
            <person name="Nolan M."/>
            <person name="Ohm R."/>
            <person name="Pangilinan J."/>
            <person name="Park H.-J."/>
            <person name="Ramirez L."/>
            <person name="Alfaro M."/>
            <person name="Sun H."/>
            <person name="Tritt A."/>
            <person name="Yoshinaga Y."/>
            <person name="Zwiers L.-H."/>
            <person name="Turgeon B."/>
            <person name="Goodwin S."/>
            <person name="Spatafora J."/>
            <person name="Crous P."/>
            <person name="Grigoriev I."/>
        </authorList>
    </citation>
    <scope>NUCLEOTIDE SEQUENCE</scope>
    <source>
        <strain evidence="2">CBS 122367</strain>
    </source>
</reference>
<name>A0A6G1JBV6_9PLEO</name>
<accession>A0A6G1JBV6</accession>
<evidence type="ECO:0000313" key="3">
    <source>
        <dbReference type="Proteomes" id="UP000799291"/>
    </source>
</evidence>
<sequence length="103" mass="12458">MVKTRRGGLGRVVELRRVCCMRYVWRLTAAIFTWWLRYCLVTVCNALVRWAGASMLRRLRQLRRRRLGQHLNLNQYRMTRKGGQCRRTAWWKGETFLTRIVQS</sequence>
<keyword evidence="3" id="KW-1185">Reference proteome</keyword>
<keyword evidence="1" id="KW-0472">Membrane</keyword>
<evidence type="ECO:0000256" key="1">
    <source>
        <dbReference type="SAM" id="Phobius"/>
    </source>
</evidence>
<keyword evidence="1" id="KW-1133">Transmembrane helix</keyword>
<protein>
    <submittedName>
        <fullName evidence="2">Uncharacterized protein</fullName>
    </submittedName>
</protein>
<proteinExistence type="predicted"/>
<gene>
    <name evidence="2" type="ORF">K458DRAFT_174238</name>
</gene>
<feature type="transmembrane region" description="Helical" evidence="1">
    <location>
        <begin position="35"/>
        <end position="56"/>
    </location>
</feature>
<dbReference type="AlphaFoldDB" id="A0A6G1JBV6"/>
<keyword evidence="1" id="KW-0812">Transmembrane</keyword>
<evidence type="ECO:0000313" key="2">
    <source>
        <dbReference type="EMBL" id="KAF2688016.1"/>
    </source>
</evidence>